<organism evidence="1 4">
    <name type="scientific">Helicobacter cinaedi CCUG 18818 = ATCC BAA-847</name>
    <dbReference type="NCBI Taxonomy" id="537971"/>
    <lineage>
        <taxon>Bacteria</taxon>
        <taxon>Pseudomonadati</taxon>
        <taxon>Campylobacterota</taxon>
        <taxon>Epsilonproteobacteria</taxon>
        <taxon>Campylobacterales</taxon>
        <taxon>Helicobacteraceae</taxon>
        <taxon>Helicobacter</taxon>
    </lineage>
</organism>
<evidence type="ECO:0000313" key="3">
    <source>
        <dbReference type="Proteomes" id="UP000005755"/>
    </source>
</evidence>
<dbReference type="Proteomes" id="UP000006036">
    <property type="component" value="Chromosome 1"/>
</dbReference>
<protein>
    <submittedName>
        <fullName evidence="1">Uncharacterized protein</fullName>
    </submittedName>
</protein>
<evidence type="ECO:0000313" key="2">
    <source>
        <dbReference type="EMBL" id="EFR47425.1"/>
    </source>
</evidence>
<name>A0AAI8MKY2_9HELI</name>
<accession>A0AAI8MKY2</accession>
<reference evidence="3" key="4">
    <citation type="journal article" date="2014" name="Genome Announc.">
        <title>Draft genome sequences of six enterohepatic helicobacter species isolated from humans and one from rhesus macaques.</title>
        <authorList>
            <person name="Shen Z."/>
            <person name="Sheh A."/>
            <person name="Young S.K."/>
            <person name="Abouelliel A."/>
            <person name="Ward D.V."/>
            <person name="Earl A.M."/>
            <person name="Fox J.G."/>
        </authorList>
    </citation>
    <scope>NUCLEOTIDE SEQUENCE [LARGE SCALE GENOMIC DNA]</scope>
    <source>
        <strain evidence="3">CCUG 18818</strain>
    </source>
</reference>
<dbReference type="RefSeq" id="WP_002957313.1">
    <property type="nucleotide sequence ID" value="NC_020555.1"/>
</dbReference>
<dbReference type="EMBL" id="AP012492">
    <property type="protein sequence ID" value="BAM31473.1"/>
    <property type="molecule type" value="Genomic_DNA"/>
</dbReference>
<reference evidence="2" key="1">
    <citation type="submission" date="2008-08" db="EMBL/GenBank/DDBJ databases">
        <title>Annotation of Helicobacter cinaedi strain CCUG 18818.</title>
        <authorList>
            <consortium name="The Broad Institute Genome Sequencing Platform"/>
            <person name="Fox J.G."/>
            <person name="Shen Z."/>
            <person name="Charoenlap N."/>
            <person name="Schauer D.B."/>
            <person name="Ward D."/>
            <person name="Mehta T."/>
            <person name="Young S."/>
            <person name="Jaffe D."/>
            <person name="Gnerre S."/>
            <person name="Berlin A."/>
            <person name="Heiman D."/>
            <person name="Hepburn T."/>
            <person name="Shea T."/>
            <person name="Sykes S."/>
            <person name="Alvarado L."/>
            <person name="Kodira C."/>
            <person name="Borodovsky M."/>
            <person name="Lander E."/>
            <person name="Galagan J."/>
            <person name="Nusbaum C."/>
            <person name="Birren B."/>
        </authorList>
    </citation>
    <scope>NUCLEOTIDE SEQUENCE</scope>
    <source>
        <strain evidence="2">CCUG 18818</strain>
    </source>
</reference>
<reference evidence="1 4" key="2">
    <citation type="journal article" date="2012" name="J. Bacteriol.">
        <title>Complete Genome Sequence of Helicobacter cinaedi Type Strain ATCC BAA-847.</title>
        <authorList>
            <person name="Miyoshi-Akiyama T."/>
            <person name="Takeshita N."/>
            <person name="Ohmagari N."/>
            <person name="Kirikae T."/>
        </authorList>
    </citation>
    <scope>NUCLEOTIDE SEQUENCE [LARGE SCALE GENOMIC DNA]</scope>
    <source>
        <strain evidence="1 4">ATCC BAA-847</strain>
    </source>
</reference>
<keyword evidence="3" id="KW-1185">Reference proteome</keyword>
<dbReference type="KEGG" id="hcb:HCBAA847_0223"/>
<dbReference type="AlphaFoldDB" id="A0AAI8MKY2"/>
<evidence type="ECO:0000313" key="1">
    <source>
        <dbReference type="EMBL" id="BAM31473.1"/>
    </source>
</evidence>
<sequence>MEIFHSYTRKQAIQDGILIDITAESKEFGFVYPIAITDGLFAELTSNKPEYEAYTARLNDALMLLYLKITHCKDESIVFYDMLITNAKGQKETLGLKCICDGDDE</sequence>
<proteinExistence type="predicted"/>
<gene>
    <name evidence="1" type="ORF">HCBAA847_0223</name>
    <name evidence="2" type="ORF">HCCG_01973</name>
</gene>
<evidence type="ECO:0000313" key="4">
    <source>
        <dbReference type="Proteomes" id="UP000006036"/>
    </source>
</evidence>
<dbReference type="Proteomes" id="UP000005755">
    <property type="component" value="Unassembled WGS sequence"/>
</dbReference>
<reference evidence="1" key="3">
    <citation type="submission" date="2012-07" db="EMBL/GenBank/DDBJ databases">
        <authorList>
            <person name="Akiyama T."/>
            <person name="Takeshita N."/>
            <person name="Ohmagari N."/>
            <person name="Kirikae T."/>
        </authorList>
    </citation>
    <scope>NUCLEOTIDE SEQUENCE</scope>
    <source>
        <strain evidence="1">ATCC BAA-847</strain>
    </source>
</reference>
<dbReference type="EMBL" id="DS990393">
    <property type="protein sequence ID" value="EFR47425.1"/>
    <property type="molecule type" value="Genomic_DNA"/>
</dbReference>